<name>A0ACC0Q278_RHOML</name>
<reference evidence="1" key="1">
    <citation type="submission" date="2022-02" db="EMBL/GenBank/DDBJ databases">
        <title>Plant Genome Project.</title>
        <authorList>
            <person name="Zhang R.-G."/>
        </authorList>
    </citation>
    <scope>NUCLEOTIDE SEQUENCE</scope>
    <source>
        <strain evidence="1">AT1</strain>
    </source>
</reference>
<protein>
    <submittedName>
        <fullName evidence="1">Uncharacterized protein</fullName>
    </submittedName>
</protein>
<evidence type="ECO:0000313" key="2">
    <source>
        <dbReference type="Proteomes" id="UP001062846"/>
    </source>
</evidence>
<dbReference type="Proteomes" id="UP001062846">
    <property type="component" value="Chromosome 1"/>
</dbReference>
<sequence length="72" mass="8233">MQSFKQVRVEQIHAYESVALANERKARYYEALTINRQPTEKFTIGETIAALAEIQRIVGEHNTGRHMALSCN</sequence>
<dbReference type="EMBL" id="CM046388">
    <property type="protein sequence ID" value="KAI8571549.1"/>
    <property type="molecule type" value="Genomic_DNA"/>
</dbReference>
<proteinExistence type="predicted"/>
<gene>
    <name evidence="1" type="ORF">RHMOL_Rhmol01G0128400</name>
</gene>
<comment type="caution">
    <text evidence="1">The sequence shown here is derived from an EMBL/GenBank/DDBJ whole genome shotgun (WGS) entry which is preliminary data.</text>
</comment>
<accession>A0ACC0Q278</accession>
<keyword evidence="2" id="KW-1185">Reference proteome</keyword>
<organism evidence="1 2">
    <name type="scientific">Rhododendron molle</name>
    <name type="common">Chinese azalea</name>
    <name type="synonym">Azalea mollis</name>
    <dbReference type="NCBI Taxonomy" id="49168"/>
    <lineage>
        <taxon>Eukaryota</taxon>
        <taxon>Viridiplantae</taxon>
        <taxon>Streptophyta</taxon>
        <taxon>Embryophyta</taxon>
        <taxon>Tracheophyta</taxon>
        <taxon>Spermatophyta</taxon>
        <taxon>Magnoliopsida</taxon>
        <taxon>eudicotyledons</taxon>
        <taxon>Gunneridae</taxon>
        <taxon>Pentapetalae</taxon>
        <taxon>asterids</taxon>
        <taxon>Ericales</taxon>
        <taxon>Ericaceae</taxon>
        <taxon>Ericoideae</taxon>
        <taxon>Rhodoreae</taxon>
        <taxon>Rhododendron</taxon>
    </lineage>
</organism>
<evidence type="ECO:0000313" key="1">
    <source>
        <dbReference type="EMBL" id="KAI8571549.1"/>
    </source>
</evidence>